<reference evidence="2" key="6">
    <citation type="submission" date="2011-05" db="EMBL/GenBank/DDBJ databases">
        <title>Complete sequence of Collimonas fungivorans Ter331.</title>
        <authorList>
            <person name="Leveau J.H."/>
        </authorList>
    </citation>
    <scope>NUCLEOTIDE SEQUENCE [LARGE SCALE GENOMIC DNA]</scope>
    <source>
        <strain evidence="2">Ter331</strain>
    </source>
</reference>
<dbReference type="HOGENOM" id="CLU_3287985_0_0_4"/>
<dbReference type="Proteomes" id="UP000008392">
    <property type="component" value="Chromosome"/>
</dbReference>
<reference evidence="1 2" key="2">
    <citation type="journal article" date="2006" name="J. Microbiol. Methods">
        <title>Genomic flank-sequencing of plasposon insertion sites for rapid identification of functional genes.</title>
        <authorList>
            <person name="Leveau J.H."/>
            <person name="Gerards S."/>
            <person name="Fritsche K."/>
            <person name="Zondag G."/>
            <person name="van Veen J.A."/>
        </authorList>
    </citation>
    <scope>NUCLEOTIDE SEQUENCE [LARGE SCALE GENOMIC DNA]</scope>
    <source>
        <strain evidence="1 2">Ter331</strain>
    </source>
</reference>
<name>G0AKC9_COLFT</name>
<organism evidence="1 2">
    <name type="scientific">Collimonas fungivorans (strain Ter331)</name>
    <dbReference type="NCBI Taxonomy" id="1005048"/>
    <lineage>
        <taxon>Bacteria</taxon>
        <taxon>Pseudomonadati</taxon>
        <taxon>Pseudomonadota</taxon>
        <taxon>Betaproteobacteria</taxon>
        <taxon>Burkholderiales</taxon>
        <taxon>Oxalobacteraceae</taxon>
        <taxon>Collimonas</taxon>
    </lineage>
</organism>
<reference evidence="1 2" key="3">
    <citation type="journal article" date="2008" name="FEMS Microbiol. Ecol.">
        <title>Identification and characterization of genes underlying chitinolysis in Collimonas fungivorans Ter331.</title>
        <authorList>
            <person name="Fritsche K."/>
            <person name="de Boer W."/>
            <person name="Gerards S."/>
            <person name="van den Berg M."/>
            <person name="van Veen J.A."/>
            <person name="Leveau J.H."/>
        </authorList>
    </citation>
    <scope>NUCLEOTIDE SEQUENCE [LARGE SCALE GENOMIC DNA]</scope>
    <source>
        <strain evidence="1 2">Ter331</strain>
    </source>
</reference>
<sequence length="40" mass="4756">MLAARVPKLLLRIWKNYFDLKKNVAMPPLWIWLATCDVKV</sequence>
<proteinExistence type="predicted"/>
<keyword evidence="2" id="KW-1185">Reference proteome</keyword>
<protein>
    <submittedName>
        <fullName evidence="1">Uncharacterized protein</fullName>
    </submittedName>
</protein>
<reference evidence="1 2" key="4">
    <citation type="journal article" date="2010" name="Environ. Microbiol.">
        <title>The bacterial genus Collimonas: mycophagy, weathering and other adaptive solutions to life in oligotrophic soil environments.</title>
        <authorList>
            <person name="Leveau J.H."/>
            <person name="Uroz S."/>
            <person name="de Boer W."/>
        </authorList>
    </citation>
    <scope>NUCLEOTIDE SEQUENCE [LARGE SCALE GENOMIC DNA]</scope>
    <source>
        <strain evidence="1 2">Ter331</strain>
    </source>
</reference>
<dbReference type="AlphaFoldDB" id="G0AKC9"/>
<accession>G0AKC9</accession>
<dbReference type="KEGG" id="cfu:CFU_2229"/>
<reference evidence="1 2" key="5">
    <citation type="journal article" date="2011" name="ISME J.">
        <title>Dual transcriptional profiling of a bacterial/fungal confrontation: Collimonas fungivorans versus Aspergillus niger.</title>
        <authorList>
            <person name="Mela F."/>
            <person name="Fritsche K."/>
            <person name="de Boer W."/>
            <person name="van Veen J.A."/>
            <person name="de Graaff L.H."/>
            <person name="van den Berg M."/>
            <person name="Leveau J.H."/>
        </authorList>
    </citation>
    <scope>NUCLEOTIDE SEQUENCE [LARGE SCALE GENOMIC DNA]</scope>
    <source>
        <strain evidence="1 2">Ter331</strain>
    </source>
</reference>
<reference evidence="1 2" key="1">
    <citation type="journal article" date="2004" name="Environ. Microbiol.">
        <title>Phylogeny-function analysis of (meta)genomic libraries: screening for expression of ribosomal RNA genes by large-insert library fluorescent in situ hybridization (LIL-FISH).</title>
        <authorList>
            <person name="Leveau J.H."/>
            <person name="Gerards S."/>
            <person name="de Boer W."/>
            <person name="van Veen J.A."/>
        </authorList>
    </citation>
    <scope>NUCLEOTIDE SEQUENCE [LARGE SCALE GENOMIC DNA]</scope>
    <source>
        <strain evidence="1 2">Ter331</strain>
    </source>
</reference>
<gene>
    <name evidence="1" type="ordered locus">CFU_2229</name>
</gene>
<evidence type="ECO:0000313" key="1">
    <source>
        <dbReference type="EMBL" id="AEK62056.1"/>
    </source>
</evidence>
<dbReference type="EMBL" id="CP002745">
    <property type="protein sequence ID" value="AEK62056.1"/>
    <property type="molecule type" value="Genomic_DNA"/>
</dbReference>
<evidence type="ECO:0000313" key="2">
    <source>
        <dbReference type="Proteomes" id="UP000008392"/>
    </source>
</evidence>